<evidence type="ECO:0000259" key="3">
    <source>
        <dbReference type="Pfam" id="PF13550"/>
    </source>
</evidence>
<feature type="region of interest" description="Disordered" evidence="1">
    <location>
        <begin position="972"/>
        <end position="996"/>
    </location>
</feature>
<gene>
    <name evidence="5" type="ORF">A4S15_03265</name>
</gene>
<dbReference type="CDD" id="cd19607">
    <property type="entry name" value="GTA_TIM-barrel-like"/>
    <property type="match status" value="1"/>
</dbReference>
<feature type="domain" description="Rcc01698-like C-terminal" evidence="4">
    <location>
        <begin position="1059"/>
        <end position="1158"/>
    </location>
</feature>
<sequence length="1314" mass="139566">MTTLLLSAAGSAVGGAVAGPFGAFAGRLVGSLAGAAIDQALTGGGSSGGARQVDGPRLTDLNVQASSEGTSIPLVYGRARVTGQVIWATRFEEVATSQTQSQTTGGGGGKGGGTASSARASTVSTTYAYFGNFAVGLCEGRIAHLGRIWADGKPLDQAGVVLRFYHGDEAQAPDPLIQAKQGTPDVPAFRGLSYVVFERLPLGPYGNRLPQLSFEVIRPIGRLEERLSAINIIPGAGEFAYHTSEVRRDFGLGSSASENRHTGQMGTDFVASLNELKAVAPNLQHAALVVGWFGDDLRCGSCQVTPGVDIATKVTTGDTWKVGGIERANAHVVSQIDGRAAYGGTPSDASVRAGLRQLKALGLSVTLTPFLFMDVPVNNGRDDPWTDSENQPAYPWRGRITCDPAPGRSGTPDKTSDAANQIAAFFGTASASDFYLSGEDVVYVGPVEWSYRRMVLHNAYLAKASGAVDCFLIGSELVSLTRVRSSRTSFPAVAQLIALADEVRGVLGSGVKVSYAADWTEYGAYVPGDGSADVHFPLDPLWAHSAISFVGIDLYAPLSDWRDGDHEDAKIATSAASRAYLHSRLGAGEAFDWYYADDGARARQTRLAISDGAYGKPWVYRAKDLKSWWSNPHITRLGGIETTATAWQPASKPIRLTEIGIPAVDKGANQPNLFPDQRSSESGFPFASSRARDDFIQRRALEVIIDHFDPTTSEGASANPLSPVYDGYMVDPSASHVWCWDARPWPAYPALADIWGDDANWHTGHWLNGRLGAAPLDQLLPALSTHFAGPILAADDAEGVAQGYVVDRVMSGRSAIEPLVRVYGLDLRERDGALIASSRGNKPVASLAADELAIDGKDDRPRLQRAQETELPASVTLIIADADRDFQRAAVTARRVTGGSNRQTVSEVGLIEPAEFAEAQAELLLRRAWAAREKAEFSLPPSALALEVGDIVTLECNSGPCLLRLTSLDRDGPRKASAEAVDPALSLPTGTNRRPTLSQRLPSPGQAFALVLDLPRRPGDTTAHRPLLAATATPWPGGLTLWRQTTAGFQASAHVARPATIGTLATPLLPGPVWRFDRAAAVQVKLASGALTSMSEDAILDGANVAALRHGNGEWEILQFTSARLVGERLYELTGLLRGQLGSEALAADSVPADAFFVVLDDALLPFPVSTDDIARPGTWRLVPDKLFFDDPAALNLSVTPTGIGLRPLAPTGLKASRDGTGVHISFIRRTRGDGDSWQLAEVPIEEASEAYQVDILSGATVKRSLMVTSPNALYGASDELADFGTPQREIVLRVSQLSAVLGPGLSTTQTLFP</sequence>
<evidence type="ECO:0000313" key="5">
    <source>
        <dbReference type="EMBL" id="OQW49739.1"/>
    </source>
</evidence>
<reference evidence="5 6" key="1">
    <citation type="journal article" date="2017" name="Water Res.">
        <title>Comammox in drinking water systems.</title>
        <authorList>
            <person name="Wang Y."/>
            <person name="Ma L."/>
            <person name="Mao Y."/>
            <person name="Jiang X."/>
            <person name="Xia Y."/>
            <person name="Yu K."/>
            <person name="Li B."/>
            <person name="Zhang T."/>
        </authorList>
    </citation>
    <scope>NUCLEOTIDE SEQUENCE [LARGE SCALE GENOMIC DNA]</scope>
    <source>
        <strain evidence="5">SG_bin8</strain>
    </source>
</reference>
<evidence type="ECO:0008006" key="7">
    <source>
        <dbReference type="Google" id="ProtNLM"/>
    </source>
</evidence>
<dbReference type="Proteomes" id="UP000192872">
    <property type="component" value="Unassembled WGS sequence"/>
</dbReference>
<dbReference type="Gene3D" id="3.20.20.80">
    <property type="entry name" value="Glycosidases"/>
    <property type="match status" value="1"/>
</dbReference>
<dbReference type="Pfam" id="PF13547">
    <property type="entry name" value="GTA_TIM"/>
    <property type="match status" value="1"/>
</dbReference>
<feature type="compositionally biased region" description="Gly residues" evidence="1">
    <location>
        <begin position="104"/>
        <end position="114"/>
    </location>
</feature>
<evidence type="ECO:0000256" key="1">
    <source>
        <dbReference type="SAM" id="MobiDB-lite"/>
    </source>
</evidence>
<dbReference type="InterPro" id="IPR025195">
    <property type="entry name" value="GTA_TIM_dom"/>
</dbReference>
<accession>A0A1W9HQL4</accession>
<evidence type="ECO:0000259" key="4">
    <source>
        <dbReference type="Pfam" id="PF23666"/>
    </source>
</evidence>
<comment type="caution">
    <text evidence="5">The sequence shown here is derived from an EMBL/GenBank/DDBJ whole genome shotgun (WGS) entry which is preliminary data.</text>
</comment>
<dbReference type="EMBL" id="LWDL01000031">
    <property type="protein sequence ID" value="OQW49739.1"/>
    <property type="molecule type" value="Genomic_DNA"/>
</dbReference>
<dbReference type="Pfam" id="PF23666">
    <property type="entry name" value="Rcc01698_C"/>
    <property type="match status" value="1"/>
</dbReference>
<evidence type="ECO:0000313" key="6">
    <source>
        <dbReference type="Proteomes" id="UP000192872"/>
    </source>
</evidence>
<dbReference type="InterPro" id="IPR056490">
    <property type="entry name" value="Rcc01698_C"/>
</dbReference>
<evidence type="ECO:0000259" key="2">
    <source>
        <dbReference type="Pfam" id="PF13547"/>
    </source>
</evidence>
<dbReference type="RefSeq" id="WP_376799974.1">
    <property type="nucleotide sequence ID" value="NZ_DBNB01000008.1"/>
</dbReference>
<feature type="domain" description="Tip attachment protein J" evidence="3">
    <location>
        <begin position="807"/>
        <end position="960"/>
    </location>
</feature>
<feature type="region of interest" description="Disordered" evidence="1">
    <location>
        <begin position="96"/>
        <end position="117"/>
    </location>
</feature>
<protein>
    <recommendedName>
        <fullName evidence="7">Host specificity protein</fullName>
    </recommendedName>
</protein>
<organism evidence="5 6">
    <name type="scientific">Candidatus Raskinella chloraquaticus</name>
    <dbReference type="NCBI Taxonomy" id="1951219"/>
    <lineage>
        <taxon>Bacteria</taxon>
        <taxon>Pseudomonadati</taxon>
        <taxon>Pseudomonadota</taxon>
        <taxon>Alphaproteobacteria</taxon>
        <taxon>Hyphomicrobiales</taxon>
        <taxon>Phreatobacteraceae</taxon>
        <taxon>Candidatus Raskinella</taxon>
    </lineage>
</organism>
<proteinExistence type="predicted"/>
<dbReference type="Pfam" id="PF13550">
    <property type="entry name" value="Phage-tail_3"/>
    <property type="match status" value="1"/>
</dbReference>
<feature type="domain" description="GTA TIM-barrel-like" evidence="2">
    <location>
        <begin position="449"/>
        <end position="749"/>
    </location>
</feature>
<name>A0A1W9HQL4_9HYPH</name>
<dbReference type="STRING" id="1827387.A4S15_03265"/>
<dbReference type="InterPro" id="IPR032876">
    <property type="entry name" value="J_dom"/>
</dbReference>